<accession>A0A3N4N5X3</accession>
<reference evidence="1 2" key="1">
    <citation type="submission" date="2018-11" db="EMBL/GenBank/DDBJ databases">
        <title>Aureibaculum marinum gen. nov., sp. nov., a member of the family Flavobacteriaceae isolated from the Bohai Sea.</title>
        <authorList>
            <person name="Ji X."/>
        </authorList>
    </citation>
    <scope>NUCLEOTIDE SEQUENCE [LARGE SCALE GENOMIC DNA]</scope>
    <source>
        <strain evidence="1 2">BH-SD17</strain>
    </source>
</reference>
<dbReference type="RefSeq" id="WP_123899102.1">
    <property type="nucleotide sequence ID" value="NZ_RPFJ01000051.1"/>
</dbReference>
<dbReference type="EMBL" id="RPFJ01000051">
    <property type="protein sequence ID" value="RPD91714.1"/>
    <property type="molecule type" value="Genomic_DNA"/>
</dbReference>
<dbReference type="PANTHER" id="PTHR42866">
    <property type="entry name" value="3-DEOXY-MANNO-OCTULOSONATE CYTIDYLYLTRANSFERASE"/>
    <property type="match status" value="1"/>
</dbReference>
<proteinExistence type="predicted"/>
<dbReference type="SUPFAM" id="SSF53448">
    <property type="entry name" value="Nucleotide-diphospho-sugar transferases"/>
    <property type="match status" value="1"/>
</dbReference>
<dbReference type="AlphaFoldDB" id="A0A3N4N5X3"/>
<dbReference type="Pfam" id="PF02348">
    <property type="entry name" value="CTP_transf_3"/>
    <property type="match status" value="1"/>
</dbReference>
<dbReference type="Proteomes" id="UP000270856">
    <property type="component" value="Unassembled WGS sequence"/>
</dbReference>
<dbReference type="GO" id="GO:0005829">
    <property type="term" value="C:cytosol"/>
    <property type="evidence" value="ECO:0007669"/>
    <property type="project" value="TreeGrafter"/>
</dbReference>
<gene>
    <name evidence="1" type="ORF">EGM88_14335</name>
</gene>
<dbReference type="OrthoDB" id="9815559at2"/>
<evidence type="ECO:0000313" key="2">
    <source>
        <dbReference type="Proteomes" id="UP000270856"/>
    </source>
</evidence>
<evidence type="ECO:0008006" key="3">
    <source>
        <dbReference type="Google" id="ProtNLM"/>
    </source>
</evidence>
<name>A0A3N4N5X3_9FLAO</name>
<dbReference type="Gene3D" id="3.90.550.10">
    <property type="entry name" value="Spore Coat Polysaccharide Biosynthesis Protein SpsA, Chain A"/>
    <property type="match status" value="1"/>
</dbReference>
<dbReference type="InterPro" id="IPR003329">
    <property type="entry name" value="Cytidylyl_trans"/>
</dbReference>
<keyword evidence="2" id="KW-1185">Reference proteome</keyword>
<evidence type="ECO:0000313" key="1">
    <source>
        <dbReference type="EMBL" id="RPD91714.1"/>
    </source>
</evidence>
<comment type="caution">
    <text evidence="1">The sequence shown here is derived from an EMBL/GenBank/DDBJ whole genome shotgun (WGS) entry which is preliminary data.</text>
</comment>
<organism evidence="1 2">
    <name type="scientific">Aureibaculum marinum</name>
    <dbReference type="NCBI Taxonomy" id="2487930"/>
    <lineage>
        <taxon>Bacteria</taxon>
        <taxon>Pseudomonadati</taxon>
        <taxon>Bacteroidota</taxon>
        <taxon>Flavobacteriia</taxon>
        <taxon>Flavobacteriales</taxon>
        <taxon>Flavobacteriaceae</taxon>
        <taxon>Aureibaculum</taxon>
    </lineage>
</organism>
<dbReference type="PANTHER" id="PTHR42866:SF1">
    <property type="entry name" value="SPORE COAT POLYSACCHARIDE BIOSYNTHESIS PROTEIN SPSF"/>
    <property type="match status" value="1"/>
</dbReference>
<protein>
    <recommendedName>
        <fullName evidence="3">Aminotransferase</fullName>
    </recommendedName>
</protein>
<sequence>MTGIVIQARKGSTRLPNKMVLPFYKEKGVLELLFEKLTTHYSTEKIVLATTINTIDDELIAIAQKFNIKTYRGSEDNVLERFIKAATQFNFKTIIRICADNPFLDIEHISQFISEIEHNNLDYVSYKLPNGLPTIKSHLGLFTEAVSLKALLSVSKSTSLSLYQEHVTNYIYTHPESYKIQLLEMPNYMANTENIRLTLDTIEDFKLEQDLYKKMKSKSVETLVNYLKNNQVLLEKMKHEISKHSK</sequence>
<dbReference type="InterPro" id="IPR029044">
    <property type="entry name" value="Nucleotide-diphossugar_trans"/>
</dbReference>